<feature type="signal peptide" evidence="3">
    <location>
        <begin position="1"/>
        <end position="26"/>
    </location>
</feature>
<proteinExistence type="predicted"/>
<feature type="transmembrane region" description="Helical" evidence="2">
    <location>
        <begin position="636"/>
        <end position="661"/>
    </location>
</feature>
<dbReference type="KEGG" id="btab:109032514"/>
<keyword evidence="5" id="KW-1185">Reference proteome</keyword>
<dbReference type="EMBL" id="OU963863">
    <property type="protein sequence ID" value="CAH0384618.1"/>
    <property type="molecule type" value="Genomic_DNA"/>
</dbReference>
<name>A0A9P0A2X5_BEMTA</name>
<feature type="chain" id="PRO_5040498655" evidence="3">
    <location>
        <begin position="27"/>
        <end position="678"/>
    </location>
</feature>
<evidence type="ECO:0000256" key="3">
    <source>
        <dbReference type="SAM" id="SignalP"/>
    </source>
</evidence>
<evidence type="ECO:0000256" key="1">
    <source>
        <dbReference type="SAM" id="MobiDB-lite"/>
    </source>
</evidence>
<evidence type="ECO:0000313" key="5">
    <source>
        <dbReference type="Proteomes" id="UP001152759"/>
    </source>
</evidence>
<protein>
    <submittedName>
        <fullName evidence="4">Uncharacterized protein</fullName>
    </submittedName>
</protein>
<evidence type="ECO:0000256" key="2">
    <source>
        <dbReference type="SAM" id="Phobius"/>
    </source>
</evidence>
<reference evidence="4" key="1">
    <citation type="submission" date="2021-12" db="EMBL/GenBank/DDBJ databases">
        <authorList>
            <person name="King R."/>
        </authorList>
    </citation>
    <scope>NUCLEOTIDE SEQUENCE</scope>
</reference>
<keyword evidence="3" id="KW-0732">Signal</keyword>
<accession>A0A9P0A2X5</accession>
<evidence type="ECO:0000313" key="4">
    <source>
        <dbReference type="EMBL" id="CAH0384618.1"/>
    </source>
</evidence>
<keyword evidence="2" id="KW-1133">Transmembrane helix</keyword>
<keyword evidence="2" id="KW-0472">Membrane</keyword>
<dbReference type="AlphaFoldDB" id="A0A9P0A2X5"/>
<keyword evidence="2" id="KW-0812">Transmembrane</keyword>
<feature type="transmembrane region" description="Helical" evidence="2">
    <location>
        <begin position="114"/>
        <end position="135"/>
    </location>
</feature>
<dbReference type="Proteomes" id="UP001152759">
    <property type="component" value="Chromosome 2"/>
</dbReference>
<sequence length="678" mass="76743">MRRVVHVRVPLMLIFIGYLEFTTVGGADPRIEVNCGKLTVQGYKACEIYHDDSLKNYAGPTEKIFPGLFFGLITYECDHEAGFLTSEFDCERCDFECSEVVTRRENLSRQQETIQFWLGAVLGICSAFLTSYLVYQCLNRTPCLRSDQRNNSHTYNFDASTTTDDARDGDQTGTRQKNGSRRKTFKSIVTGLLVFKTTSACDVMHVVGPNNITTFCQGSGCGSVTENVTNILTITENQKICVTDNYGETVTLKISKIVIRARYAPAYNTSDYSITDNFHGGSCCETHEECNVEDTVCFNTMAAEIPRELRNNTVETECFTSDQTELPMRCYWIFLKRRKGPLYTVYKRTGLVGRVTFTIQNANSHRWVTVDSYDLPVPLLGSTSVTLLDVLGEFPDSLLLFNEGLYYVNGSEINKPKMDMFGDVQIMLDGKGEEIYAKEGEVGFCREDESQPCICECKSPNSKSMIAKFLAKRNDFKQPDRFVRWDPELPEVDTFALLTGGHVRMHFGDADSNEPLRPNGTCEFEFLMSFGCTTCEKSSYLVLKAQNITKEGLMPFQSNCSFGRRTVKCDHEPTKLVLKENYDSCHIKLPSGEEFFVKMEYHAFETSSGPNRRSNVTVSFVGYSEAFEHLVTSETFIKAFCTTTVFSIVFCLIVMIIIFIYRSHAHSKVHQEKTLIEL</sequence>
<organism evidence="4 5">
    <name type="scientific">Bemisia tabaci</name>
    <name type="common">Sweetpotato whitefly</name>
    <name type="synonym">Aleurodes tabaci</name>
    <dbReference type="NCBI Taxonomy" id="7038"/>
    <lineage>
        <taxon>Eukaryota</taxon>
        <taxon>Metazoa</taxon>
        <taxon>Ecdysozoa</taxon>
        <taxon>Arthropoda</taxon>
        <taxon>Hexapoda</taxon>
        <taxon>Insecta</taxon>
        <taxon>Pterygota</taxon>
        <taxon>Neoptera</taxon>
        <taxon>Paraneoptera</taxon>
        <taxon>Hemiptera</taxon>
        <taxon>Sternorrhyncha</taxon>
        <taxon>Aleyrodoidea</taxon>
        <taxon>Aleyrodidae</taxon>
        <taxon>Aleyrodinae</taxon>
        <taxon>Bemisia</taxon>
    </lineage>
</organism>
<gene>
    <name evidence="4" type="ORF">BEMITA_LOCUS3923</name>
</gene>
<feature type="region of interest" description="Disordered" evidence="1">
    <location>
        <begin position="155"/>
        <end position="182"/>
    </location>
</feature>